<evidence type="ECO:0000256" key="4">
    <source>
        <dbReference type="ARBA" id="ARBA00023157"/>
    </source>
</evidence>
<evidence type="ECO:0000259" key="7">
    <source>
        <dbReference type="Pfam" id="PF00135"/>
    </source>
</evidence>
<evidence type="ECO:0000256" key="5">
    <source>
        <dbReference type="ARBA" id="ARBA00023180"/>
    </source>
</evidence>
<name>A0A9P0FY02_9NEOP</name>
<keyword evidence="5" id="KW-0325">Glycoprotein</keyword>
<dbReference type="EMBL" id="OU893347">
    <property type="protein sequence ID" value="CAH0751649.1"/>
    <property type="molecule type" value="Genomic_DNA"/>
</dbReference>
<evidence type="ECO:0000256" key="3">
    <source>
        <dbReference type="ARBA" id="ARBA00022801"/>
    </source>
</evidence>
<evidence type="ECO:0000313" key="8">
    <source>
        <dbReference type="EMBL" id="CAH0751649.1"/>
    </source>
</evidence>
<dbReference type="InterPro" id="IPR002018">
    <property type="entry name" value="CarbesteraseB"/>
</dbReference>
<keyword evidence="4" id="KW-1015">Disulfide bond</keyword>
<accession>A0A9P0FY02</accession>
<evidence type="ECO:0000256" key="6">
    <source>
        <dbReference type="RuleBase" id="RU361235"/>
    </source>
</evidence>
<dbReference type="PANTHER" id="PTHR43142:SF1">
    <property type="entry name" value="CARBOXYLIC ESTER HYDROLASE"/>
    <property type="match status" value="1"/>
</dbReference>
<dbReference type="AlphaFoldDB" id="A0A9P0FY02"/>
<keyword evidence="9" id="KW-1185">Reference proteome</keyword>
<dbReference type="Proteomes" id="UP001153714">
    <property type="component" value="Chromosome 16"/>
</dbReference>
<gene>
    <name evidence="8" type="ORF">DIATSA_LOCUS4841</name>
</gene>
<comment type="similarity">
    <text evidence="1 6">Belongs to the type-B carboxylesterase/lipase family.</text>
</comment>
<evidence type="ECO:0000256" key="1">
    <source>
        <dbReference type="ARBA" id="ARBA00005964"/>
    </source>
</evidence>
<feature type="signal peptide" evidence="6">
    <location>
        <begin position="1"/>
        <end position="16"/>
    </location>
</feature>
<dbReference type="EC" id="3.1.1.-" evidence="6"/>
<evidence type="ECO:0000313" key="9">
    <source>
        <dbReference type="Proteomes" id="UP001153714"/>
    </source>
</evidence>
<dbReference type="SUPFAM" id="SSF53474">
    <property type="entry name" value="alpha/beta-Hydrolases"/>
    <property type="match status" value="1"/>
</dbReference>
<organism evidence="8 9">
    <name type="scientific">Diatraea saccharalis</name>
    <name type="common">sugarcane borer</name>
    <dbReference type="NCBI Taxonomy" id="40085"/>
    <lineage>
        <taxon>Eukaryota</taxon>
        <taxon>Metazoa</taxon>
        <taxon>Ecdysozoa</taxon>
        <taxon>Arthropoda</taxon>
        <taxon>Hexapoda</taxon>
        <taxon>Insecta</taxon>
        <taxon>Pterygota</taxon>
        <taxon>Neoptera</taxon>
        <taxon>Endopterygota</taxon>
        <taxon>Lepidoptera</taxon>
        <taxon>Glossata</taxon>
        <taxon>Ditrysia</taxon>
        <taxon>Pyraloidea</taxon>
        <taxon>Crambidae</taxon>
        <taxon>Crambinae</taxon>
        <taxon>Diatraea</taxon>
    </lineage>
</organism>
<dbReference type="OrthoDB" id="6846267at2759"/>
<dbReference type="Gene3D" id="3.40.50.1820">
    <property type="entry name" value="alpha/beta hydrolase"/>
    <property type="match status" value="1"/>
</dbReference>
<keyword evidence="2" id="KW-0719">Serine esterase</keyword>
<dbReference type="InterPro" id="IPR029058">
    <property type="entry name" value="AB_hydrolase_fold"/>
</dbReference>
<feature type="chain" id="PRO_5040538020" description="Carboxylic ester hydrolase" evidence="6">
    <location>
        <begin position="17"/>
        <end position="552"/>
    </location>
</feature>
<reference evidence="8" key="2">
    <citation type="submission" date="2022-10" db="EMBL/GenBank/DDBJ databases">
        <authorList>
            <consortium name="ENA_rothamsted_submissions"/>
            <consortium name="culmorum"/>
            <person name="King R."/>
        </authorList>
    </citation>
    <scope>NUCLEOTIDE SEQUENCE</scope>
</reference>
<feature type="domain" description="Carboxylesterase type B" evidence="7">
    <location>
        <begin position="21"/>
        <end position="524"/>
    </location>
</feature>
<proteinExistence type="inferred from homology"/>
<dbReference type="GO" id="GO:0052689">
    <property type="term" value="F:carboxylic ester hydrolase activity"/>
    <property type="evidence" value="ECO:0007669"/>
    <property type="project" value="UniProtKB-KW"/>
</dbReference>
<dbReference type="PANTHER" id="PTHR43142">
    <property type="entry name" value="CARBOXYLIC ESTER HYDROLASE"/>
    <property type="match status" value="1"/>
</dbReference>
<evidence type="ECO:0000256" key="2">
    <source>
        <dbReference type="ARBA" id="ARBA00022487"/>
    </source>
</evidence>
<reference evidence="8" key="1">
    <citation type="submission" date="2021-12" db="EMBL/GenBank/DDBJ databases">
        <authorList>
            <person name="King R."/>
        </authorList>
    </citation>
    <scope>NUCLEOTIDE SEQUENCE</scope>
</reference>
<dbReference type="PROSITE" id="PS00122">
    <property type="entry name" value="CARBOXYLESTERASE_B_1"/>
    <property type="match status" value="1"/>
</dbReference>
<dbReference type="InterPro" id="IPR019826">
    <property type="entry name" value="Carboxylesterase_B_AS"/>
</dbReference>
<keyword evidence="6" id="KW-0732">Signal</keyword>
<protein>
    <recommendedName>
        <fullName evidence="6">Carboxylic ester hydrolase</fullName>
        <ecNumber evidence="6">3.1.1.-</ecNumber>
    </recommendedName>
</protein>
<dbReference type="Pfam" id="PF00135">
    <property type="entry name" value="COesterase"/>
    <property type="match status" value="1"/>
</dbReference>
<sequence>MYTILYCFVLWTGVIAKNMAPPLVTTSLGELRGTWSISTRGRPYADFQGIPYAVPPVGSLRFKEPEPARPWTGVKDASKSGSICLQYHGITKTMMGSEDCLYMNIYTPFLKPERPLPVLVFIHSGAYLFGTGNRVDFDPSRLMDWDLIIVTINYRLGALGFLSTGDHVVPGNNGLKDQSLALHWIKNNIQEFGGDKDSITLSGSSAGSSSVHYHCLSHMSRDTFTRAFLSSGSAFNPWAYTHKPTKHAKKLATLANCSTTSSQEMIDCLTSKSGEEIIRAQSGMYEWADHLFTPFVPTAEPLDTKNAFLTKHPLEVSRSGDVYRVPIIVTFCAQEGLYPAAYYTRKGVLNYIASNWEQVASDMFKYNDTIPESKNTLVASMIKYYYFEDKPISEDTFPQLIQALSDRLFINGIKLMAEEHVKRTRKPTYLARYSFRGNGSFSFLLSGSTKIYGTSHGDDLIHILPLSEMYGNADDVRLGNIYTNIFYTFMTSNIPKVPGVKWLPVNPNDAEVNYLEISSPDKIKMNKTSDIGPITFWNSLHLDGDATKFSRI</sequence>
<keyword evidence="3 6" id="KW-0378">Hydrolase</keyword>